<evidence type="ECO:0000256" key="3">
    <source>
        <dbReference type="ARBA" id="ARBA00022777"/>
    </source>
</evidence>
<evidence type="ECO:0000313" key="6">
    <source>
        <dbReference type="EMBL" id="KZP19480.1"/>
    </source>
</evidence>
<dbReference type="InterPro" id="IPR051681">
    <property type="entry name" value="Ser/Thr_Kinases-Pseudokinases"/>
</dbReference>
<sequence length="175" mass="19081">MAHRLQLLCEVADGLSYLHASGVVHGDLIGANILITDDGSACLCDFGLSSIVAEFQGTSYITSTMGGNIRWAAPELLRTGEDGTVPMVNIHSDTYSYGSVTLEILSGQIPFPYLLNDAQVVMQVYTGVKSCRPEMSDVTDQLWEFINQCWADVPTARPTAEEIAQSMRRFLSEIA</sequence>
<dbReference type="InterPro" id="IPR001245">
    <property type="entry name" value="Ser-Thr/Tyr_kinase_cat_dom"/>
</dbReference>
<accession>A0A166I2E0</accession>
<dbReference type="OrthoDB" id="4062651at2759"/>
<dbReference type="Proteomes" id="UP000076532">
    <property type="component" value="Unassembled WGS sequence"/>
</dbReference>
<name>A0A166I2E0_9AGAM</name>
<feature type="domain" description="Protein kinase" evidence="5">
    <location>
        <begin position="1"/>
        <end position="171"/>
    </location>
</feature>
<gene>
    <name evidence="6" type="ORF">FIBSPDRAFT_1045454</name>
</gene>
<dbReference type="Pfam" id="PF07714">
    <property type="entry name" value="PK_Tyr_Ser-Thr"/>
    <property type="match status" value="1"/>
</dbReference>
<dbReference type="GO" id="GO:0004674">
    <property type="term" value="F:protein serine/threonine kinase activity"/>
    <property type="evidence" value="ECO:0007669"/>
    <property type="project" value="TreeGrafter"/>
</dbReference>
<dbReference type="PANTHER" id="PTHR44329:SF288">
    <property type="entry name" value="MITOGEN-ACTIVATED PROTEIN KINASE KINASE KINASE 20"/>
    <property type="match status" value="1"/>
</dbReference>
<dbReference type="AlphaFoldDB" id="A0A166I2E0"/>
<evidence type="ECO:0000313" key="7">
    <source>
        <dbReference type="Proteomes" id="UP000076532"/>
    </source>
</evidence>
<dbReference type="SUPFAM" id="SSF56112">
    <property type="entry name" value="Protein kinase-like (PK-like)"/>
    <property type="match status" value="1"/>
</dbReference>
<keyword evidence="3" id="KW-0418">Kinase</keyword>
<dbReference type="EMBL" id="KV417563">
    <property type="protein sequence ID" value="KZP19480.1"/>
    <property type="molecule type" value="Genomic_DNA"/>
</dbReference>
<dbReference type="Gene3D" id="1.10.510.10">
    <property type="entry name" value="Transferase(Phosphotransferase) domain 1"/>
    <property type="match status" value="1"/>
</dbReference>
<dbReference type="GO" id="GO:0005524">
    <property type="term" value="F:ATP binding"/>
    <property type="evidence" value="ECO:0007669"/>
    <property type="project" value="UniProtKB-KW"/>
</dbReference>
<evidence type="ECO:0000259" key="5">
    <source>
        <dbReference type="PROSITE" id="PS50011"/>
    </source>
</evidence>
<dbReference type="STRING" id="436010.A0A166I2E0"/>
<keyword evidence="7" id="KW-1185">Reference proteome</keyword>
<evidence type="ECO:0000256" key="2">
    <source>
        <dbReference type="ARBA" id="ARBA00022741"/>
    </source>
</evidence>
<dbReference type="PANTHER" id="PTHR44329">
    <property type="entry name" value="SERINE/THREONINE-PROTEIN KINASE TNNI3K-RELATED"/>
    <property type="match status" value="1"/>
</dbReference>
<organism evidence="6 7">
    <name type="scientific">Athelia psychrophila</name>
    <dbReference type="NCBI Taxonomy" id="1759441"/>
    <lineage>
        <taxon>Eukaryota</taxon>
        <taxon>Fungi</taxon>
        <taxon>Dikarya</taxon>
        <taxon>Basidiomycota</taxon>
        <taxon>Agaricomycotina</taxon>
        <taxon>Agaricomycetes</taxon>
        <taxon>Agaricomycetidae</taxon>
        <taxon>Atheliales</taxon>
        <taxon>Atheliaceae</taxon>
        <taxon>Athelia</taxon>
    </lineage>
</organism>
<reference evidence="6 7" key="1">
    <citation type="journal article" date="2016" name="Mol. Biol. Evol.">
        <title>Comparative Genomics of Early-Diverging Mushroom-Forming Fungi Provides Insights into the Origins of Lignocellulose Decay Capabilities.</title>
        <authorList>
            <person name="Nagy L.G."/>
            <person name="Riley R."/>
            <person name="Tritt A."/>
            <person name="Adam C."/>
            <person name="Daum C."/>
            <person name="Floudas D."/>
            <person name="Sun H."/>
            <person name="Yadav J.S."/>
            <person name="Pangilinan J."/>
            <person name="Larsson K.H."/>
            <person name="Matsuura K."/>
            <person name="Barry K."/>
            <person name="Labutti K."/>
            <person name="Kuo R."/>
            <person name="Ohm R.A."/>
            <person name="Bhattacharya S.S."/>
            <person name="Shirouzu T."/>
            <person name="Yoshinaga Y."/>
            <person name="Martin F.M."/>
            <person name="Grigoriev I.V."/>
            <person name="Hibbett D.S."/>
        </authorList>
    </citation>
    <scope>NUCLEOTIDE SEQUENCE [LARGE SCALE GENOMIC DNA]</scope>
    <source>
        <strain evidence="6 7">CBS 109695</strain>
    </source>
</reference>
<dbReference type="InterPro" id="IPR000719">
    <property type="entry name" value="Prot_kinase_dom"/>
</dbReference>
<dbReference type="PROSITE" id="PS50011">
    <property type="entry name" value="PROTEIN_KINASE_DOM"/>
    <property type="match status" value="1"/>
</dbReference>
<evidence type="ECO:0000256" key="4">
    <source>
        <dbReference type="ARBA" id="ARBA00022840"/>
    </source>
</evidence>
<protein>
    <submittedName>
        <fullName evidence="6">Kinase-like protein</fullName>
    </submittedName>
</protein>
<keyword evidence="4" id="KW-0067">ATP-binding</keyword>
<keyword evidence="2" id="KW-0547">Nucleotide-binding</keyword>
<proteinExistence type="predicted"/>
<dbReference type="InterPro" id="IPR011009">
    <property type="entry name" value="Kinase-like_dom_sf"/>
</dbReference>
<evidence type="ECO:0000256" key="1">
    <source>
        <dbReference type="ARBA" id="ARBA00022679"/>
    </source>
</evidence>
<keyword evidence="1" id="KW-0808">Transferase</keyword>